<evidence type="ECO:0000259" key="1">
    <source>
        <dbReference type="Pfam" id="PF12680"/>
    </source>
</evidence>
<evidence type="ECO:0000313" key="3">
    <source>
        <dbReference type="EMBL" id="SFD91138.1"/>
    </source>
</evidence>
<reference evidence="4 5" key="2">
    <citation type="submission" date="2016-10" db="EMBL/GenBank/DDBJ databases">
        <authorList>
            <person name="Varghese N."/>
            <person name="Submissions S."/>
        </authorList>
    </citation>
    <scope>NUCLEOTIDE SEQUENCE [LARGE SCALE GENOMIC DNA]</scope>
    <source>
        <strain evidence="5">ATCC 20501</strain>
        <strain evidence="3 4">CGMCC 4.3529</strain>
    </source>
</reference>
<dbReference type="InterPro" id="IPR011944">
    <property type="entry name" value="Steroid_delta5-4_isomerase"/>
</dbReference>
<sequence>MSVQQVISGLQRAWNAGDGSAFAEHFSEEADLVDVVGRLQRGRAEIARQHRHLFDTVYRGSRNEFRLLDQREVAPGVLLAHTSSTLHVPVGPRAGETRSIQTLIVQDGLITAFHNTIRADFAEFERGA</sequence>
<name>A0A1H6DZ42_9PSEU</name>
<dbReference type="InterPro" id="IPR037401">
    <property type="entry name" value="SnoaL-like"/>
</dbReference>
<dbReference type="RefSeq" id="WP_093354224.1">
    <property type="nucleotide sequence ID" value="NZ_FNVB01000008.1"/>
</dbReference>
<dbReference type="EMBL" id="FOME01000007">
    <property type="protein sequence ID" value="SFD91138.1"/>
    <property type="molecule type" value="Genomic_DNA"/>
</dbReference>
<dbReference type="EMBL" id="FNVB01000008">
    <property type="protein sequence ID" value="SEG90399.1"/>
    <property type="molecule type" value="Genomic_DNA"/>
</dbReference>
<organism evidence="2 5">
    <name type="scientific">Saccharopolyspora kobensis</name>
    <dbReference type="NCBI Taxonomy" id="146035"/>
    <lineage>
        <taxon>Bacteria</taxon>
        <taxon>Bacillati</taxon>
        <taxon>Actinomycetota</taxon>
        <taxon>Actinomycetes</taxon>
        <taxon>Pseudonocardiales</taxon>
        <taxon>Pseudonocardiaceae</taxon>
        <taxon>Saccharopolyspora</taxon>
    </lineage>
</organism>
<reference evidence="2" key="1">
    <citation type="submission" date="2016-10" db="EMBL/GenBank/DDBJ databases">
        <authorList>
            <person name="de Groot N.N."/>
        </authorList>
    </citation>
    <scope>NUCLEOTIDE SEQUENCE [LARGE SCALE GENOMIC DNA]</scope>
    <source>
        <strain evidence="2">ATCC 20501</strain>
    </source>
</reference>
<accession>A0A1I1W9S0</accession>
<evidence type="ECO:0000313" key="2">
    <source>
        <dbReference type="EMBL" id="SEG90399.1"/>
    </source>
</evidence>
<dbReference type="NCBIfam" id="TIGR02246">
    <property type="entry name" value="SgcJ/EcaC family oxidoreductase"/>
    <property type="match status" value="1"/>
</dbReference>
<dbReference type="Gene3D" id="3.10.450.50">
    <property type="match status" value="1"/>
</dbReference>
<dbReference type="Proteomes" id="UP000236729">
    <property type="component" value="Unassembled WGS sequence"/>
</dbReference>
<dbReference type="Pfam" id="PF12680">
    <property type="entry name" value="SnoaL_2"/>
    <property type="match status" value="1"/>
</dbReference>
<dbReference type="Proteomes" id="UP000199690">
    <property type="component" value="Unassembled WGS sequence"/>
</dbReference>
<evidence type="ECO:0000313" key="5">
    <source>
        <dbReference type="Proteomes" id="UP000236729"/>
    </source>
</evidence>
<dbReference type="SUPFAM" id="SSF54427">
    <property type="entry name" value="NTF2-like"/>
    <property type="match status" value="1"/>
</dbReference>
<gene>
    <name evidence="2" type="ORF">SAMN02982929_05223</name>
    <name evidence="3" type="ORF">SAMN05216506_107197</name>
</gene>
<evidence type="ECO:0000313" key="4">
    <source>
        <dbReference type="Proteomes" id="UP000199690"/>
    </source>
</evidence>
<dbReference type="AlphaFoldDB" id="A0A1H6DZ42"/>
<dbReference type="SMR" id="A0A1H6DZ42"/>
<dbReference type="InterPro" id="IPR032710">
    <property type="entry name" value="NTF2-like_dom_sf"/>
</dbReference>
<keyword evidence="4" id="KW-1185">Reference proteome</keyword>
<protein>
    <recommendedName>
        <fullName evidence="1">SnoaL-like domain-containing protein</fullName>
    </recommendedName>
</protein>
<feature type="domain" description="SnoaL-like" evidence="1">
    <location>
        <begin position="12"/>
        <end position="112"/>
    </location>
</feature>
<accession>A0A1H6DZ42</accession>
<proteinExistence type="predicted"/>